<sequence length="209" mass="22754">MAPPASRGAERCRRILEAIIARGASVDPAATAGRLIAEFGSLPRVLAATRRAQLRASGQDVPAIGAIAAFRNAMRHALRTDLQERPLLPNMTVVIDYLRSEMGYAGHEVFRVLFLDARHRLIRDEVMWTGTVDQCQVHIRTIVKRALELDASGLILVHNHPSGDVTPSLSDKELTRSIAAATRTVGVFVLDHVIIGSTGHASMVDLGLW</sequence>
<gene>
    <name evidence="8" type="primary">radC</name>
    <name evidence="8" type="ORF">H3Z74_16050</name>
</gene>
<reference evidence="8 9" key="1">
    <citation type="submission" date="2020-09" db="EMBL/GenBank/DDBJ databases">
        <title>Sphingomonas sp., a new species isolated from pork steak.</title>
        <authorList>
            <person name="Heidler von Heilborn D."/>
        </authorList>
    </citation>
    <scope>NUCLEOTIDE SEQUENCE [LARGE SCALE GENOMIC DNA]</scope>
    <source>
        <strain evidence="9">S8-3T</strain>
    </source>
</reference>
<dbReference type="InterPro" id="IPR025657">
    <property type="entry name" value="RadC_JAB"/>
</dbReference>
<dbReference type="InterPro" id="IPR037518">
    <property type="entry name" value="MPN"/>
</dbReference>
<evidence type="ECO:0000313" key="8">
    <source>
        <dbReference type="EMBL" id="QNQ08264.1"/>
    </source>
</evidence>
<keyword evidence="2" id="KW-0479">Metal-binding</keyword>
<dbReference type="KEGG" id="spap:H3Z74_16050"/>
<dbReference type="GO" id="GO:0006508">
    <property type="term" value="P:proteolysis"/>
    <property type="evidence" value="ECO:0007669"/>
    <property type="project" value="UniProtKB-KW"/>
</dbReference>
<evidence type="ECO:0000256" key="5">
    <source>
        <dbReference type="ARBA" id="ARBA00023049"/>
    </source>
</evidence>
<dbReference type="Gene3D" id="3.40.140.10">
    <property type="entry name" value="Cytidine Deaminase, domain 2"/>
    <property type="match status" value="1"/>
</dbReference>
<evidence type="ECO:0000256" key="2">
    <source>
        <dbReference type="ARBA" id="ARBA00022723"/>
    </source>
</evidence>
<keyword evidence="9" id="KW-1185">Reference proteome</keyword>
<name>A0A7H0LF11_9SPHN</name>
<dbReference type="GO" id="GO:0008237">
    <property type="term" value="F:metallopeptidase activity"/>
    <property type="evidence" value="ECO:0007669"/>
    <property type="project" value="UniProtKB-KW"/>
</dbReference>
<evidence type="ECO:0000313" key="9">
    <source>
        <dbReference type="Proteomes" id="UP000516148"/>
    </source>
</evidence>
<evidence type="ECO:0000256" key="6">
    <source>
        <dbReference type="RuleBase" id="RU003797"/>
    </source>
</evidence>
<dbReference type="PANTHER" id="PTHR30471:SF3">
    <property type="entry name" value="UPF0758 PROTEIN YEES-RELATED"/>
    <property type="match status" value="1"/>
</dbReference>
<evidence type="ECO:0000259" key="7">
    <source>
        <dbReference type="PROSITE" id="PS50249"/>
    </source>
</evidence>
<dbReference type="InterPro" id="IPR001405">
    <property type="entry name" value="UPF0758"/>
</dbReference>
<dbReference type="GO" id="GO:0046872">
    <property type="term" value="F:metal ion binding"/>
    <property type="evidence" value="ECO:0007669"/>
    <property type="project" value="UniProtKB-KW"/>
</dbReference>
<organism evidence="8 9">
    <name type="scientific">Sphingomonas alpina</name>
    <dbReference type="NCBI Taxonomy" id="653931"/>
    <lineage>
        <taxon>Bacteria</taxon>
        <taxon>Pseudomonadati</taxon>
        <taxon>Pseudomonadota</taxon>
        <taxon>Alphaproteobacteria</taxon>
        <taxon>Sphingomonadales</taxon>
        <taxon>Sphingomonadaceae</taxon>
        <taxon>Sphingomonas</taxon>
    </lineage>
</organism>
<dbReference type="InterPro" id="IPR020891">
    <property type="entry name" value="UPF0758_CS"/>
</dbReference>
<evidence type="ECO:0000256" key="1">
    <source>
        <dbReference type="ARBA" id="ARBA00022670"/>
    </source>
</evidence>
<keyword evidence="4" id="KW-0862">Zinc</keyword>
<proteinExistence type="inferred from homology"/>
<dbReference type="Pfam" id="PF04002">
    <property type="entry name" value="RadC"/>
    <property type="match status" value="1"/>
</dbReference>
<keyword evidence="5" id="KW-0482">Metalloprotease</keyword>
<keyword evidence="1" id="KW-0645">Protease</keyword>
<dbReference type="PANTHER" id="PTHR30471">
    <property type="entry name" value="DNA REPAIR PROTEIN RADC"/>
    <property type="match status" value="1"/>
</dbReference>
<dbReference type="Proteomes" id="UP000516148">
    <property type="component" value="Chromosome"/>
</dbReference>
<dbReference type="AlphaFoldDB" id="A0A7H0LF11"/>
<evidence type="ECO:0000256" key="3">
    <source>
        <dbReference type="ARBA" id="ARBA00022801"/>
    </source>
</evidence>
<dbReference type="PROSITE" id="PS01302">
    <property type="entry name" value="UPF0758"/>
    <property type="match status" value="1"/>
</dbReference>
<dbReference type="NCBIfam" id="TIGR00608">
    <property type="entry name" value="radc"/>
    <property type="match status" value="1"/>
</dbReference>
<keyword evidence="3" id="KW-0378">Hydrolase</keyword>
<protein>
    <submittedName>
        <fullName evidence="8">DNA repair protein RadC</fullName>
    </submittedName>
</protein>
<dbReference type="RefSeq" id="WP_187760592.1">
    <property type="nucleotide sequence ID" value="NZ_CP061038.1"/>
</dbReference>
<dbReference type="CDD" id="cd08071">
    <property type="entry name" value="MPN_DUF2466"/>
    <property type="match status" value="1"/>
</dbReference>
<dbReference type="EMBL" id="CP061038">
    <property type="protein sequence ID" value="QNQ08264.1"/>
    <property type="molecule type" value="Genomic_DNA"/>
</dbReference>
<accession>A0A7H0LF11</accession>
<comment type="similarity">
    <text evidence="6">Belongs to the UPF0758 family.</text>
</comment>
<dbReference type="PROSITE" id="PS50249">
    <property type="entry name" value="MPN"/>
    <property type="match status" value="1"/>
</dbReference>
<evidence type="ECO:0000256" key="4">
    <source>
        <dbReference type="ARBA" id="ARBA00022833"/>
    </source>
</evidence>
<feature type="domain" description="MPN" evidence="7">
    <location>
        <begin position="87"/>
        <end position="209"/>
    </location>
</feature>